<dbReference type="PANTHER" id="PTHR38613">
    <property type="entry name" value="PROTEIN CBG03211-RELATED"/>
    <property type="match status" value="1"/>
</dbReference>
<accession>A0ABR1C0P4</accession>
<evidence type="ECO:0000313" key="2">
    <source>
        <dbReference type="EMBL" id="KAK6732142.1"/>
    </source>
</evidence>
<sequence>MERFAETTTTSHSYSEGADNFLSFTKAEICEAEPHLDLCKGARAHAVLPLQRDSPSSTKSGESEKQGFIPENNDDENPFEELGTRPPPTSTGDTFLRPSGRRHLKHSRHFNEYYGNAHRDYYQQQQRPQNGLLYRVYPGLHPKDGSFCSDMRGMFAYTCQPSKPLRIDLVEFCKDYSAFCSVPNFHRLPGPRMGPPRGDGSIGHVDVSGKFGFGVGAVPGLDVGVGWGVDVGPIPGMGESVGVGLGLDLGIMGSKSPEAFRRGQDNPNEKGGGIVGISGGVGVKAPGAGNVGVGSGIGVGRRKLQKKTVRRISKNFLLPKCRYKKFFAPLWEVSTTVSHSGKS</sequence>
<feature type="region of interest" description="Disordered" evidence="1">
    <location>
        <begin position="50"/>
        <end position="102"/>
    </location>
</feature>
<name>A0ABR1C0P4_NECAM</name>
<gene>
    <name evidence="2" type="primary">Necator_chrII.g4284</name>
    <name evidence="2" type="ORF">RB195_016492</name>
</gene>
<keyword evidence="3" id="KW-1185">Reference proteome</keyword>
<comment type="caution">
    <text evidence="2">The sequence shown here is derived from an EMBL/GenBank/DDBJ whole genome shotgun (WGS) entry which is preliminary data.</text>
</comment>
<reference evidence="2 3" key="1">
    <citation type="submission" date="2023-08" db="EMBL/GenBank/DDBJ databases">
        <title>A Necator americanus chromosomal reference genome.</title>
        <authorList>
            <person name="Ilik V."/>
            <person name="Petrzelkova K.J."/>
            <person name="Pardy F."/>
            <person name="Fuh T."/>
            <person name="Niatou-Singa F.S."/>
            <person name="Gouil Q."/>
            <person name="Baker L."/>
            <person name="Ritchie M.E."/>
            <person name="Jex A.R."/>
            <person name="Gazzola D."/>
            <person name="Li H."/>
            <person name="Toshio Fujiwara R."/>
            <person name="Zhan B."/>
            <person name="Aroian R.V."/>
            <person name="Pafco B."/>
            <person name="Schwarz E.M."/>
        </authorList>
    </citation>
    <scope>NUCLEOTIDE SEQUENCE [LARGE SCALE GENOMIC DNA]</scope>
    <source>
        <strain evidence="2 3">Aroian</strain>
        <tissue evidence="2">Whole animal</tissue>
    </source>
</reference>
<proteinExistence type="predicted"/>
<evidence type="ECO:0000256" key="1">
    <source>
        <dbReference type="SAM" id="MobiDB-lite"/>
    </source>
</evidence>
<dbReference type="Proteomes" id="UP001303046">
    <property type="component" value="Unassembled WGS sequence"/>
</dbReference>
<dbReference type="PANTHER" id="PTHR38613:SF2">
    <property type="entry name" value="GLYCINE-RICH PROTEIN"/>
    <property type="match status" value="1"/>
</dbReference>
<evidence type="ECO:0000313" key="3">
    <source>
        <dbReference type="Proteomes" id="UP001303046"/>
    </source>
</evidence>
<dbReference type="EMBL" id="JAVFWL010000002">
    <property type="protein sequence ID" value="KAK6732142.1"/>
    <property type="molecule type" value="Genomic_DNA"/>
</dbReference>
<protein>
    <submittedName>
        <fullName evidence="2">Uncharacterized protein</fullName>
    </submittedName>
</protein>
<organism evidence="2 3">
    <name type="scientific">Necator americanus</name>
    <name type="common">Human hookworm</name>
    <dbReference type="NCBI Taxonomy" id="51031"/>
    <lineage>
        <taxon>Eukaryota</taxon>
        <taxon>Metazoa</taxon>
        <taxon>Ecdysozoa</taxon>
        <taxon>Nematoda</taxon>
        <taxon>Chromadorea</taxon>
        <taxon>Rhabditida</taxon>
        <taxon>Rhabditina</taxon>
        <taxon>Rhabditomorpha</taxon>
        <taxon>Strongyloidea</taxon>
        <taxon>Ancylostomatidae</taxon>
        <taxon>Bunostominae</taxon>
        <taxon>Necator</taxon>
    </lineage>
</organism>